<gene>
    <name evidence="3" type="ORF">BECKDK2373B_GA0170837_103919</name>
    <name evidence="2" type="ORF">BECKDK2373C_GA0170839_101015</name>
</gene>
<evidence type="ECO:0000256" key="1">
    <source>
        <dbReference type="SAM" id="MobiDB-lite"/>
    </source>
</evidence>
<reference evidence="3" key="1">
    <citation type="submission" date="2019-02" db="EMBL/GenBank/DDBJ databases">
        <authorList>
            <person name="Gruber-Vodicka R. H."/>
            <person name="Seah K. B. B."/>
        </authorList>
    </citation>
    <scope>NUCLEOTIDE SEQUENCE</scope>
    <source>
        <strain evidence="2">BECK_DK161</strain>
        <strain evidence="3">BECK_DK47</strain>
    </source>
</reference>
<feature type="region of interest" description="Disordered" evidence="1">
    <location>
        <begin position="1"/>
        <end position="20"/>
    </location>
</feature>
<dbReference type="EMBL" id="CAADEY010000010">
    <property type="protein sequence ID" value="VFJ45072.1"/>
    <property type="molecule type" value="Genomic_DNA"/>
</dbReference>
<accession>A0A450SHG3</accession>
<protein>
    <submittedName>
        <fullName evidence="3">Uncharacterized protein</fullName>
    </submittedName>
</protein>
<organism evidence="3">
    <name type="scientific">Candidatus Kentrum sp. DK</name>
    <dbReference type="NCBI Taxonomy" id="2126562"/>
    <lineage>
        <taxon>Bacteria</taxon>
        <taxon>Pseudomonadati</taxon>
        <taxon>Pseudomonadota</taxon>
        <taxon>Gammaproteobacteria</taxon>
        <taxon>Candidatus Kentrum</taxon>
    </lineage>
</organism>
<evidence type="ECO:0000313" key="2">
    <source>
        <dbReference type="EMBL" id="VFJ45072.1"/>
    </source>
</evidence>
<name>A0A450SHG3_9GAMM</name>
<sequence>MPCLRSMPPIRPMPRLHTRKNNSVNRFPRQEREFANDGRLGGKVIIDGIIHTVIGILASSGQKAARKDHGENNGGAAAISTRDHD</sequence>
<evidence type="ECO:0000313" key="3">
    <source>
        <dbReference type="EMBL" id="VFJ52642.1"/>
    </source>
</evidence>
<dbReference type="AlphaFoldDB" id="A0A450SHG3"/>
<proteinExistence type="predicted"/>
<dbReference type="EMBL" id="CAADEX010000039">
    <property type="protein sequence ID" value="VFJ52642.1"/>
    <property type="molecule type" value="Genomic_DNA"/>
</dbReference>
<feature type="region of interest" description="Disordered" evidence="1">
    <location>
        <begin position="62"/>
        <end position="85"/>
    </location>
</feature>